<organism evidence="6 7">
    <name type="scientific">Hathewaya limosa</name>
    <name type="common">Clostridium limosum</name>
    <dbReference type="NCBI Taxonomy" id="1536"/>
    <lineage>
        <taxon>Bacteria</taxon>
        <taxon>Bacillati</taxon>
        <taxon>Bacillota</taxon>
        <taxon>Clostridia</taxon>
        <taxon>Eubacteriales</taxon>
        <taxon>Clostridiaceae</taxon>
        <taxon>Hathewaya</taxon>
    </lineage>
</organism>
<evidence type="ECO:0000313" key="6">
    <source>
        <dbReference type="EMBL" id="MDQ0479696.1"/>
    </source>
</evidence>
<reference evidence="6 7" key="1">
    <citation type="submission" date="2023-07" db="EMBL/GenBank/DDBJ databases">
        <title>Genomic Encyclopedia of Type Strains, Phase IV (KMG-IV): sequencing the most valuable type-strain genomes for metagenomic binning, comparative biology and taxonomic classification.</title>
        <authorList>
            <person name="Goeker M."/>
        </authorList>
    </citation>
    <scope>NUCLEOTIDE SEQUENCE [LARGE SCALE GENOMIC DNA]</scope>
    <source>
        <strain evidence="6 7">DSM 1400</strain>
    </source>
</reference>
<dbReference type="SUPFAM" id="SSF55931">
    <property type="entry name" value="Glutamine synthetase/guanido kinase"/>
    <property type="match status" value="1"/>
</dbReference>
<accession>A0ABU0JTZ2</accession>
<dbReference type="InterPro" id="IPR014746">
    <property type="entry name" value="Gln_synth/guanido_kin_cat_dom"/>
</dbReference>
<dbReference type="InterPro" id="IPR008146">
    <property type="entry name" value="Gln_synth_cat_dom"/>
</dbReference>
<dbReference type="EMBL" id="JAUSWN010000010">
    <property type="protein sequence ID" value="MDQ0479696.1"/>
    <property type="molecule type" value="Genomic_DNA"/>
</dbReference>
<dbReference type="Proteomes" id="UP001224418">
    <property type="component" value="Unassembled WGS sequence"/>
</dbReference>
<evidence type="ECO:0000259" key="5">
    <source>
        <dbReference type="PROSITE" id="PS51987"/>
    </source>
</evidence>
<name>A0ABU0JTZ2_HATLI</name>
<feature type="domain" description="GS catalytic" evidence="5">
    <location>
        <begin position="152"/>
        <end position="553"/>
    </location>
</feature>
<dbReference type="PANTHER" id="PTHR43407:SF1">
    <property type="entry name" value="LENGSIN"/>
    <property type="match status" value="1"/>
</dbReference>
<evidence type="ECO:0000256" key="3">
    <source>
        <dbReference type="PROSITE-ProRule" id="PRU01331"/>
    </source>
</evidence>
<dbReference type="PROSITE" id="PS51987">
    <property type="entry name" value="GS_CATALYTIC"/>
    <property type="match status" value="1"/>
</dbReference>
<dbReference type="SMART" id="SM01230">
    <property type="entry name" value="Gln-synt_C"/>
    <property type="match status" value="1"/>
</dbReference>
<evidence type="ECO:0000256" key="2">
    <source>
        <dbReference type="ARBA" id="ARBA00012937"/>
    </source>
</evidence>
<sequence>MLKNLIYTISKEDHIPEKLQEILSSHKEIKFVSFMGVDLSGNDTDERIPVKLFLEDIDTFLYGNAVQTDGSSVVLPGIATLNNAKLDMIADLDCNWFIDYNYENIDPLLNLPIGTLKIPCFLFHDNKPVDSRYILKNSITYFKETLLGLFKEHSALCKDYNITFDDILDVNFTVATELEFWVKTPNDKTHIEELTTSQVLKEQYWKRTKGVVRTSLEQCLIKMEDYGFEPEMGHKEVGGVKATLEKSGTLTHVMEQLEIDWKYSDAIQACDNEIFIRNLVKETFRQNGLDVTFLAKPVNDVAGSGKHVHVGVALKLKNGKKINLFTATKEHFLSRLGYSGLMGILKNYEGINPFVSSTNDSLKRLKPGFEAPVCIVTSLGHSVEAPSRNRTILIALIRDLKNPYATRFELRSPNPHTNTYLTVSTVYLAMMEGILYAINNNKTEDELLKELSKSPGENANYLEDSRAYRSEKNVFEDYSEEERNSYFGHAPKTVYENIKSLDDEEKTKFLKQGNVFNEKIIHSFKLGTEQRWLTEIQARILHDYSEEIRSYKCVHSLDKALDLDVANFQKVNYLRHYLRKDSYSNESLFTRITKAIQNRDLETVSILQIEVEQKMDTLRTLYNSYLKNLIDL</sequence>
<keyword evidence="7" id="KW-1185">Reference proteome</keyword>
<evidence type="ECO:0000256" key="4">
    <source>
        <dbReference type="RuleBase" id="RU000384"/>
    </source>
</evidence>
<dbReference type="RefSeq" id="WP_307355677.1">
    <property type="nucleotide sequence ID" value="NZ_BAAACJ010000005.1"/>
</dbReference>
<evidence type="ECO:0000313" key="7">
    <source>
        <dbReference type="Proteomes" id="UP001224418"/>
    </source>
</evidence>
<dbReference type="GO" id="GO:0004356">
    <property type="term" value="F:glutamine synthetase activity"/>
    <property type="evidence" value="ECO:0007669"/>
    <property type="project" value="UniProtKB-EC"/>
</dbReference>
<evidence type="ECO:0000256" key="1">
    <source>
        <dbReference type="ARBA" id="ARBA00009897"/>
    </source>
</evidence>
<gene>
    <name evidence="6" type="ORF">QOZ93_001437</name>
</gene>
<dbReference type="Pfam" id="PF00120">
    <property type="entry name" value="Gln-synt_C"/>
    <property type="match status" value="1"/>
</dbReference>
<dbReference type="PANTHER" id="PTHR43407">
    <property type="entry name" value="GLUTAMINE SYNTHETASE"/>
    <property type="match status" value="1"/>
</dbReference>
<proteinExistence type="inferred from homology"/>
<comment type="caution">
    <text evidence="6">The sequence shown here is derived from an EMBL/GenBank/DDBJ whole genome shotgun (WGS) entry which is preliminary data.</text>
</comment>
<protein>
    <recommendedName>
        <fullName evidence="2">glutamine synthetase</fullName>
        <ecNumber evidence="2">6.3.1.2</ecNumber>
    </recommendedName>
</protein>
<dbReference type="Gene3D" id="3.30.590.10">
    <property type="entry name" value="Glutamine synthetase/guanido kinase, catalytic domain"/>
    <property type="match status" value="1"/>
</dbReference>
<dbReference type="EC" id="6.3.1.2" evidence="2"/>
<keyword evidence="6" id="KW-0436">Ligase</keyword>
<comment type="similarity">
    <text evidence="1 3 4">Belongs to the glutamine synthetase family.</text>
</comment>